<name>A0ACD5A4A6_9ACTN</name>
<evidence type="ECO:0000313" key="2">
    <source>
        <dbReference type="Proteomes" id="UP001432251"/>
    </source>
</evidence>
<protein>
    <submittedName>
        <fullName evidence="1">Uncharacterized protein</fullName>
    </submittedName>
</protein>
<organism evidence="1 2">
    <name type="scientific">Streptomyces citrinus</name>
    <dbReference type="NCBI Taxonomy" id="3118173"/>
    <lineage>
        <taxon>Bacteria</taxon>
        <taxon>Bacillati</taxon>
        <taxon>Actinomycetota</taxon>
        <taxon>Actinomycetes</taxon>
        <taxon>Kitasatosporales</taxon>
        <taxon>Streptomycetaceae</taxon>
        <taxon>Streptomyces</taxon>
    </lineage>
</organism>
<sequence>MIEALALLGADSADQLAWIDRYKVVTDELALEFDDAFRLIADLQQDEFLDTEALGKLQLIDTVLEEMSGRENAERWSGEALANDAGWRQVRTLARDLLISLQGDGRRTLPEIHVVR</sequence>
<keyword evidence="2" id="KW-1185">Reference proteome</keyword>
<accession>A0ACD5A4A6</accession>
<reference evidence="1" key="1">
    <citation type="journal article" date="2025" name="Int. J. Syst. Evol. Microbiol.">
        <title>Streptomyces citrinus sp. nov., with yellow diffusible pigment.</title>
        <authorList>
            <person name="He Y."/>
            <person name="Yang E."/>
            <person name="Xu J."/>
            <person name="Sun Y."/>
            <person name="Sun L."/>
        </authorList>
    </citation>
    <scope>NUCLEOTIDE SEQUENCE</scope>
    <source>
        <strain evidence="1">Q6</strain>
    </source>
</reference>
<evidence type="ECO:0000313" key="1">
    <source>
        <dbReference type="EMBL" id="WWQ62001.1"/>
    </source>
</evidence>
<dbReference type="EMBL" id="CP146022">
    <property type="protein sequence ID" value="WWQ62001.1"/>
    <property type="molecule type" value="Genomic_DNA"/>
</dbReference>
<gene>
    <name evidence="1" type="ORF">V2W30_00525</name>
</gene>
<dbReference type="Proteomes" id="UP001432251">
    <property type="component" value="Chromosome"/>
</dbReference>
<proteinExistence type="predicted"/>